<dbReference type="PANTHER" id="PTHR47067:SF6">
    <property type="entry name" value="PROTEIN WVD2-LIKE 7"/>
    <property type="match status" value="1"/>
</dbReference>
<proteinExistence type="predicted"/>
<organism evidence="2 3">
    <name type="scientific">Acacia crassicarpa</name>
    <name type="common">northern wattle</name>
    <dbReference type="NCBI Taxonomy" id="499986"/>
    <lineage>
        <taxon>Eukaryota</taxon>
        <taxon>Viridiplantae</taxon>
        <taxon>Streptophyta</taxon>
        <taxon>Embryophyta</taxon>
        <taxon>Tracheophyta</taxon>
        <taxon>Spermatophyta</taxon>
        <taxon>Magnoliopsida</taxon>
        <taxon>eudicotyledons</taxon>
        <taxon>Gunneridae</taxon>
        <taxon>Pentapetalae</taxon>
        <taxon>rosids</taxon>
        <taxon>fabids</taxon>
        <taxon>Fabales</taxon>
        <taxon>Fabaceae</taxon>
        <taxon>Caesalpinioideae</taxon>
        <taxon>mimosoid clade</taxon>
        <taxon>Acacieae</taxon>
        <taxon>Acacia</taxon>
    </lineage>
</organism>
<reference evidence="2" key="1">
    <citation type="submission" date="2023-10" db="EMBL/GenBank/DDBJ databases">
        <title>Chromosome-level genome of the transformable northern wattle, Acacia crassicarpa.</title>
        <authorList>
            <person name="Massaro I."/>
            <person name="Sinha N.R."/>
            <person name="Poethig S."/>
            <person name="Leichty A.R."/>
        </authorList>
    </citation>
    <scope>NUCLEOTIDE SEQUENCE</scope>
    <source>
        <strain evidence="2">Acra3RX</strain>
        <tissue evidence="2">Leaf</tissue>
    </source>
</reference>
<dbReference type="InterPro" id="IPR044216">
    <property type="entry name" value="WDL7"/>
</dbReference>
<name>A0AAE1JE58_9FABA</name>
<gene>
    <name evidence="2" type="ORF">QN277_025363</name>
</gene>
<dbReference type="Proteomes" id="UP001293593">
    <property type="component" value="Unassembled WGS sequence"/>
</dbReference>
<dbReference type="EMBL" id="JAWXYG010000007">
    <property type="protein sequence ID" value="KAK4268755.1"/>
    <property type="molecule type" value="Genomic_DNA"/>
</dbReference>
<protein>
    <submittedName>
        <fullName evidence="2">Uncharacterized protein</fullName>
    </submittedName>
</protein>
<sequence length="196" mass="22406">MAGEIEETFSMNLQGDSIHSGSISFGRFENEPLSWEIRSSFSHNRYLEEVEKCSKPGSVIEKKAYFEAHFKKKGLLGFNIPASHDGSDQTTSENDGSERIGNQEDFESNENVHGARFDRRSLEDFEPVIDGHYGQYEQRSFEDFEPDEEGNHVLFEEGPAGSDYNGEYGHRRAKSFIFEPAYRIRCKQLLCFGGCY</sequence>
<accession>A0AAE1JE58</accession>
<comment type="caution">
    <text evidence="2">The sequence shown here is derived from an EMBL/GenBank/DDBJ whole genome shotgun (WGS) entry which is preliminary data.</text>
</comment>
<evidence type="ECO:0000256" key="1">
    <source>
        <dbReference type="SAM" id="MobiDB-lite"/>
    </source>
</evidence>
<feature type="region of interest" description="Disordered" evidence="1">
    <location>
        <begin position="81"/>
        <end position="113"/>
    </location>
</feature>
<dbReference type="PANTHER" id="PTHR47067">
    <property type="entry name" value="TPX2 (TARGETING PROTEIN FOR XKLP2) PROTEIN FAMILY-RELATED"/>
    <property type="match status" value="1"/>
</dbReference>
<evidence type="ECO:0000313" key="3">
    <source>
        <dbReference type="Proteomes" id="UP001293593"/>
    </source>
</evidence>
<evidence type="ECO:0000313" key="2">
    <source>
        <dbReference type="EMBL" id="KAK4268755.1"/>
    </source>
</evidence>
<keyword evidence="3" id="KW-1185">Reference proteome</keyword>
<dbReference type="AlphaFoldDB" id="A0AAE1JE58"/>